<dbReference type="Proteomes" id="UP000006222">
    <property type="component" value="Unassembled WGS sequence"/>
</dbReference>
<sequence>MCWAGPNQQWLIAGERYFDSLAALIARPERDGARSMSVRPTRNRWQHLPMECG</sequence>
<comment type="caution">
    <text evidence="1">The sequence shown here is derived from an EMBL/GenBank/DDBJ whole genome shotgun (WGS) entry which is preliminary data.</text>
</comment>
<proteinExistence type="predicted"/>
<organism evidence="1 2">
    <name type="scientific">Rhodopirellula baltica WH47</name>
    <dbReference type="NCBI Taxonomy" id="991778"/>
    <lineage>
        <taxon>Bacteria</taxon>
        <taxon>Pseudomonadati</taxon>
        <taxon>Planctomycetota</taxon>
        <taxon>Planctomycetia</taxon>
        <taxon>Pirellulales</taxon>
        <taxon>Pirellulaceae</taxon>
        <taxon>Rhodopirellula</taxon>
    </lineage>
</organism>
<accession>F2APE1</accession>
<dbReference type="AlphaFoldDB" id="F2APE1"/>
<gene>
    <name evidence="1" type="ORF">RBWH47_02357</name>
</gene>
<evidence type="ECO:0000313" key="2">
    <source>
        <dbReference type="Proteomes" id="UP000006222"/>
    </source>
</evidence>
<name>F2APE1_RHOBT</name>
<dbReference type="PATRIC" id="fig|991778.3.peg.1648"/>
<protein>
    <submittedName>
        <fullName evidence="1">Uncharacterized protein</fullName>
    </submittedName>
</protein>
<reference evidence="1 2" key="1">
    <citation type="journal article" date="2013" name="Mar. Genomics">
        <title>Expression of sulfatases in Rhodopirellula baltica and the diversity of sulfatases in the genus Rhodopirellula.</title>
        <authorList>
            <person name="Wegner C.E."/>
            <person name="Richter-Heitmann T."/>
            <person name="Klindworth A."/>
            <person name="Klockow C."/>
            <person name="Richter M."/>
            <person name="Achstetter T."/>
            <person name="Glockner F.O."/>
            <person name="Harder J."/>
        </authorList>
    </citation>
    <scope>NUCLEOTIDE SEQUENCE [LARGE SCALE GENOMIC DNA]</scope>
    <source>
        <strain evidence="1 2">WH47</strain>
    </source>
</reference>
<dbReference type="EMBL" id="AFAR01000084">
    <property type="protein sequence ID" value="EGF28472.1"/>
    <property type="molecule type" value="Genomic_DNA"/>
</dbReference>
<evidence type="ECO:0000313" key="1">
    <source>
        <dbReference type="EMBL" id="EGF28472.1"/>
    </source>
</evidence>